<dbReference type="InterPro" id="IPR036515">
    <property type="entry name" value="Transposase_17_sf"/>
</dbReference>
<proteinExistence type="predicted"/>
<organism evidence="2 3">
    <name type="scientific">Thermus scotoductus</name>
    <dbReference type="NCBI Taxonomy" id="37636"/>
    <lineage>
        <taxon>Bacteria</taxon>
        <taxon>Thermotogati</taxon>
        <taxon>Deinococcota</taxon>
        <taxon>Deinococci</taxon>
        <taxon>Thermales</taxon>
        <taxon>Thermaceae</taxon>
        <taxon>Thermus</taxon>
    </lineage>
</organism>
<evidence type="ECO:0000313" key="2">
    <source>
        <dbReference type="EMBL" id="RTI50718.1"/>
    </source>
</evidence>
<comment type="caution">
    <text evidence="2">The sequence shown here is derived from an EMBL/GenBank/DDBJ whole genome shotgun (WGS) entry which is preliminary data.</text>
</comment>
<sequence>MNLGVRGYLRKLFPKILRSIPGCEMVECNIQVDHIYMVMIIPPRYTVSQVVGKMKGMAASLLRKKFSWLAKVY</sequence>
<dbReference type="GO" id="GO:0004803">
    <property type="term" value="F:transposase activity"/>
    <property type="evidence" value="ECO:0007669"/>
    <property type="project" value="InterPro"/>
</dbReference>
<evidence type="ECO:0000313" key="3">
    <source>
        <dbReference type="Proteomes" id="UP000287467"/>
    </source>
</evidence>
<reference evidence="2 3" key="1">
    <citation type="journal article" date="2019" name="Extremophiles">
        <title>Biogeography of thermophiles and predominance of Thermus scotoductus in domestic water heaters.</title>
        <authorList>
            <person name="Wilpiszeski R.L."/>
            <person name="Zhang Z."/>
            <person name="House C.H."/>
        </authorList>
    </citation>
    <scope>NUCLEOTIDE SEQUENCE [LARGE SCALE GENOMIC DNA]</scope>
    <source>
        <strain evidence="2 3">1_S1</strain>
    </source>
</reference>
<accession>A0A430VHZ9</accession>
<evidence type="ECO:0000259" key="1">
    <source>
        <dbReference type="Pfam" id="PF01797"/>
    </source>
</evidence>
<dbReference type="GO" id="GO:0003677">
    <property type="term" value="F:DNA binding"/>
    <property type="evidence" value="ECO:0007669"/>
    <property type="project" value="InterPro"/>
</dbReference>
<dbReference type="Proteomes" id="UP000287467">
    <property type="component" value="Unassembled WGS sequence"/>
</dbReference>
<dbReference type="GO" id="GO:0006313">
    <property type="term" value="P:DNA transposition"/>
    <property type="evidence" value="ECO:0007669"/>
    <property type="project" value="InterPro"/>
</dbReference>
<dbReference type="SUPFAM" id="SSF143422">
    <property type="entry name" value="Transposase IS200-like"/>
    <property type="match status" value="1"/>
</dbReference>
<gene>
    <name evidence="2" type="ORF">CSW14_10125</name>
</gene>
<dbReference type="Gene3D" id="3.30.70.1290">
    <property type="entry name" value="Transposase IS200-like"/>
    <property type="match status" value="1"/>
</dbReference>
<dbReference type="EMBL" id="PEMW01000388">
    <property type="protein sequence ID" value="RTI50718.1"/>
    <property type="molecule type" value="Genomic_DNA"/>
</dbReference>
<name>A0A430VHZ9_THESC</name>
<dbReference type="AlphaFoldDB" id="A0A430VHZ9"/>
<dbReference type="Pfam" id="PF01797">
    <property type="entry name" value="Y1_Tnp"/>
    <property type="match status" value="1"/>
</dbReference>
<dbReference type="InterPro" id="IPR002686">
    <property type="entry name" value="Transposase_17"/>
</dbReference>
<feature type="domain" description="Transposase IS200-like" evidence="1">
    <location>
        <begin position="8"/>
        <end position="71"/>
    </location>
</feature>
<protein>
    <recommendedName>
        <fullName evidence="1">Transposase IS200-like domain-containing protein</fullName>
    </recommendedName>
</protein>